<comment type="caution">
    <text evidence="2">The sequence shown here is derived from an EMBL/GenBank/DDBJ whole genome shotgun (WGS) entry which is preliminary data.</text>
</comment>
<evidence type="ECO:0000313" key="3">
    <source>
        <dbReference type="Proteomes" id="UP001321760"/>
    </source>
</evidence>
<protein>
    <submittedName>
        <fullName evidence="2">Uncharacterized protein</fullName>
    </submittedName>
</protein>
<sequence length="205" mass="21756">MPSITSIATFSALAGLFNVATAATQVKLNTGVCRTLPGAVPNVDKGSSWVGEVNLHAVGTGTHLDNLGPYWGSITETQRGLPAWETLALHNATGFARYNIGCQDETGLGTFYSGGQTIRINTDKDSTIVLNNYGLIPEPYSYYIDGAKQPGVYIGVAGEVNWAWSEASGTNGVTYWKPRLLVATESNPSGAQLRQGEVKGFIVAK</sequence>
<dbReference type="Proteomes" id="UP001321760">
    <property type="component" value="Unassembled WGS sequence"/>
</dbReference>
<dbReference type="EMBL" id="MU866021">
    <property type="protein sequence ID" value="KAK4442294.1"/>
    <property type="molecule type" value="Genomic_DNA"/>
</dbReference>
<reference evidence="2" key="1">
    <citation type="journal article" date="2023" name="Mol. Phylogenet. Evol.">
        <title>Genome-scale phylogeny and comparative genomics of the fungal order Sordariales.</title>
        <authorList>
            <person name="Hensen N."/>
            <person name="Bonometti L."/>
            <person name="Westerberg I."/>
            <person name="Brannstrom I.O."/>
            <person name="Guillou S."/>
            <person name="Cros-Aarteil S."/>
            <person name="Calhoun S."/>
            <person name="Haridas S."/>
            <person name="Kuo A."/>
            <person name="Mondo S."/>
            <person name="Pangilinan J."/>
            <person name="Riley R."/>
            <person name="LaButti K."/>
            <person name="Andreopoulos B."/>
            <person name="Lipzen A."/>
            <person name="Chen C."/>
            <person name="Yan M."/>
            <person name="Daum C."/>
            <person name="Ng V."/>
            <person name="Clum A."/>
            <person name="Steindorff A."/>
            <person name="Ohm R.A."/>
            <person name="Martin F."/>
            <person name="Silar P."/>
            <person name="Natvig D.O."/>
            <person name="Lalanne C."/>
            <person name="Gautier V."/>
            <person name="Ament-Velasquez S.L."/>
            <person name="Kruys A."/>
            <person name="Hutchinson M.I."/>
            <person name="Powell A.J."/>
            <person name="Barry K."/>
            <person name="Miller A.N."/>
            <person name="Grigoriev I.V."/>
            <person name="Debuchy R."/>
            <person name="Gladieux P."/>
            <person name="Hiltunen Thoren M."/>
            <person name="Johannesson H."/>
        </authorList>
    </citation>
    <scope>NUCLEOTIDE SEQUENCE</scope>
    <source>
        <strain evidence="2">PSN243</strain>
    </source>
</reference>
<feature type="signal peptide" evidence="1">
    <location>
        <begin position="1"/>
        <end position="22"/>
    </location>
</feature>
<keyword evidence="3" id="KW-1185">Reference proteome</keyword>
<evidence type="ECO:0000256" key="1">
    <source>
        <dbReference type="SAM" id="SignalP"/>
    </source>
</evidence>
<evidence type="ECO:0000313" key="2">
    <source>
        <dbReference type="EMBL" id="KAK4442294.1"/>
    </source>
</evidence>
<organism evidence="2 3">
    <name type="scientific">Podospora aff. communis PSN243</name>
    <dbReference type="NCBI Taxonomy" id="3040156"/>
    <lineage>
        <taxon>Eukaryota</taxon>
        <taxon>Fungi</taxon>
        <taxon>Dikarya</taxon>
        <taxon>Ascomycota</taxon>
        <taxon>Pezizomycotina</taxon>
        <taxon>Sordariomycetes</taxon>
        <taxon>Sordariomycetidae</taxon>
        <taxon>Sordariales</taxon>
        <taxon>Podosporaceae</taxon>
        <taxon>Podospora</taxon>
    </lineage>
</organism>
<gene>
    <name evidence="2" type="ORF">QBC34DRAFT_363971</name>
</gene>
<reference evidence="2" key="2">
    <citation type="submission" date="2023-05" db="EMBL/GenBank/DDBJ databases">
        <authorList>
            <consortium name="Lawrence Berkeley National Laboratory"/>
            <person name="Steindorff A."/>
            <person name="Hensen N."/>
            <person name="Bonometti L."/>
            <person name="Westerberg I."/>
            <person name="Brannstrom I.O."/>
            <person name="Guillou S."/>
            <person name="Cros-Aarteil S."/>
            <person name="Calhoun S."/>
            <person name="Haridas S."/>
            <person name="Kuo A."/>
            <person name="Mondo S."/>
            <person name="Pangilinan J."/>
            <person name="Riley R."/>
            <person name="Labutti K."/>
            <person name="Andreopoulos B."/>
            <person name="Lipzen A."/>
            <person name="Chen C."/>
            <person name="Yanf M."/>
            <person name="Daum C."/>
            <person name="Ng V."/>
            <person name="Clum A."/>
            <person name="Ohm R."/>
            <person name="Martin F."/>
            <person name="Silar P."/>
            <person name="Natvig D."/>
            <person name="Lalanne C."/>
            <person name="Gautier V."/>
            <person name="Ament-Velasquez S.L."/>
            <person name="Kruys A."/>
            <person name="Hutchinson M.I."/>
            <person name="Powell A.J."/>
            <person name="Barry K."/>
            <person name="Miller A.N."/>
            <person name="Grigoriev I.V."/>
            <person name="Debuchy R."/>
            <person name="Gladieux P."/>
            <person name="Thoren M.H."/>
            <person name="Johannesson H."/>
        </authorList>
    </citation>
    <scope>NUCLEOTIDE SEQUENCE</scope>
    <source>
        <strain evidence="2">PSN243</strain>
    </source>
</reference>
<proteinExistence type="predicted"/>
<name>A0AAV9FX41_9PEZI</name>
<dbReference type="AlphaFoldDB" id="A0AAV9FX41"/>
<feature type="chain" id="PRO_5043350611" evidence="1">
    <location>
        <begin position="23"/>
        <end position="205"/>
    </location>
</feature>
<keyword evidence="1" id="KW-0732">Signal</keyword>
<accession>A0AAV9FX41</accession>